<dbReference type="Pfam" id="PF00254">
    <property type="entry name" value="FKBP_C"/>
    <property type="match status" value="1"/>
</dbReference>
<evidence type="ECO:0000259" key="7">
    <source>
        <dbReference type="PROSITE" id="PS50059"/>
    </source>
</evidence>
<comment type="catalytic activity">
    <reaction evidence="1 5">
        <text>[protein]-peptidylproline (omega=180) = [protein]-peptidylproline (omega=0)</text>
        <dbReference type="Rhea" id="RHEA:16237"/>
        <dbReference type="Rhea" id="RHEA-COMP:10747"/>
        <dbReference type="Rhea" id="RHEA-COMP:10748"/>
        <dbReference type="ChEBI" id="CHEBI:83833"/>
        <dbReference type="ChEBI" id="CHEBI:83834"/>
        <dbReference type="EC" id="5.2.1.8"/>
    </reaction>
</comment>
<evidence type="ECO:0000256" key="5">
    <source>
        <dbReference type="PROSITE-ProRule" id="PRU00277"/>
    </source>
</evidence>
<keyword evidence="3 5" id="KW-0697">Rotamase</keyword>
<dbReference type="InterPro" id="IPR046357">
    <property type="entry name" value="PPIase_dom_sf"/>
</dbReference>
<organism evidence="8 9">
    <name type="scientific">Lactuca saligna</name>
    <name type="common">Willowleaf lettuce</name>
    <dbReference type="NCBI Taxonomy" id="75948"/>
    <lineage>
        <taxon>Eukaryota</taxon>
        <taxon>Viridiplantae</taxon>
        <taxon>Streptophyta</taxon>
        <taxon>Embryophyta</taxon>
        <taxon>Tracheophyta</taxon>
        <taxon>Spermatophyta</taxon>
        <taxon>Magnoliopsida</taxon>
        <taxon>eudicotyledons</taxon>
        <taxon>Gunneridae</taxon>
        <taxon>Pentapetalae</taxon>
        <taxon>asterids</taxon>
        <taxon>campanulids</taxon>
        <taxon>Asterales</taxon>
        <taxon>Asteraceae</taxon>
        <taxon>Cichorioideae</taxon>
        <taxon>Cichorieae</taxon>
        <taxon>Lactucinae</taxon>
        <taxon>Lactuca</taxon>
    </lineage>
</organism>
<dbReference type="PANTHER" id="PTHR10516:SF412">
    <property type="entry name" value="PEPTIDYL-PROLYL CIS-TRANS ISOMERASE FKBP20-1"/>
    <property type="match status" value="1"/>
</dbReference>
<evidence type="ECO:0000313" key="9">
    <source>
        <dbReference type="Proteomes" id="UP001177003"/>
    </source>
</evidence>
<feature type="region of interest" description="Disordered" evidence="6">
    <location>
        <begin position="250"/>
        <end position="296"/>
    </location>
</feature>
<dbReference type="Proteomes" id="UP001177003">
    <property type="component" value="Chromosome 2"/>
</dbReference>
<evidence type="ECO:0000256" key="2">
    <source>
        <dbReference type="ARBA" id="ARBA00013194"/>
    </source>
</evidence>
<dbReference type="AlphaFoldDB" id="A0AA35YGR9"/>
<proteinExistence type="predicted"/>
<dbReference type="EC" id="5.2.1.8" evidence="2 5"/>
<sequence>MFFLPNHIPLLIFEYLFRVQRLNLYRNQKPNTRAARAWWWRSVYSYSHSAYKKSGAALIEEKGNKPEGYGQQFSREIAVPISSIFAAAFTRYFNRLRQLATPVRRGGMAETIDLTGDGGVMKTIVKRAKPEAIGPCDNLPLVDVHYEGTLAETGEVFDTTHEDNTIFSFEIGKGSVIKAWDVALRTMKVGEVAKITCKSDYAYGTAGSPPEIPPNATLIFEVELVACRPRKGSSVASVSDERARLEELKRQREMAAAQKEEEKKKREEAKAAAAARIQAKMDAKKGGGKGKAKGGK</sequence>
<evidence type="ECO:0000256" key="3">
    <source>
        <dbReference type="ARBA" id="ARBA00023110"/>
    </source>
</evidence>
<evidence type="ECO:0000256" key="4">
    <source>
        <dbReference type="ARBA" id="ARBA00023235"/>
    </source>
</evidence>
<dbReference type="Gene3D" id="3.10.50.40">
    <property type="match status" value="1"/>
</dbReference>
<protein>
    <recommendedName>
        <fullName evidence="2 5">peptidylprolyl isomerase</fullName>
        <ecNumber evidence="2 5">5.2.1.8</ecNumber>
    </recommendedName>
</protein>
<dbReference type="GO" id="GO:0003755">
    <property type="term" value="F:peptidyl-prolyl cis-trans isomerase activity"/>
    <property type="evidence" value="ECO:0007669"/>
    <property type="project" value="UniProtKB-KW"/>
</dbReference>
<dbReference type="PANTHER" id="PTHR10516">
    <property type="entry name" value="PEPTIDYL-PROLYL CIS-TRANS ISOMERASE"/>
    <property type="match status" value="1"/>
</dbReference>
<dbReference type="EMBL" id="OX465078">
    <property type="protein sequence ID" value="CAI9273603.1"/>
    <property type="molecule type" value="Genomic_DNA"/>
</dbReference>
<evidence type="ECO:0000256" key="1">
    <source>
        <dbReference type="ARBA" id="ARBA00000971"/>
    </source>
</evidence>
<dbReference type="InterPro" id="IPR050689">
    <property type="entry name" value="FKBP-type_PPIase"/>
</dbReference>
<accession>A0AA35YGR9</accession>
<feature type="compositionally biased region" description="Basic residues" evidence="6">
    <location>
        <begin position="286"/>
        <end position="296"/>
    </location>
</feature>
<evidence type="ECO:0000256" key="6">
    <source>
        <dbReference type="SAM" id="MobiDB-lite"/>
    </source>
</evidence>
<gene>
    <name evidence="8" type="ORF">LSALG_LOCUS13737</name>
</gene>
<evidence type="ECO:0000313" key="8">
    <source>
        <dbReference type="EMBL" id="CAI9273603.1"/>
    </source>
</evidence>
<name>A0AA35YGR9_LACSI</name>
<feature type="compositionally biased region" description="Basic and acidic residues" evidence="6">
    <location>
        <begin position="250"/>
        <end position="270"/>
    </location>
</feature>
<feature type="domain" description="PPIase FKBP-type" evidence="7">
    <location>
        <begin position="139"/>
        <end position="228"/>
    </location>
</feature>
<dbReference type="InterPro" id="IPR001179">
    <property type="entry name" value="PPIase_FKBP_dom"/>
</dbReference>
<keyword evidence="4 5" id="KW-0413">Isomerase</keyword>
<dbReference type="PROSITE" id="PS50059">
    <property type="entry name" value="FKBP_PPIASE"/>
    <property type="match status" value="1"/>
</dbReference>
<dbReference type="FunFam" id="3.10.50.40:FF:000028">
    <property type="entry name" value="Peptidylprolyl isomerase"/>
    <property type="match status" value="1"/>
</dbReference>
<dbReference type="GO" id="GO:0005737">
    <property type="term" value="C:cytoplasm"/>
    <property type="evidence" value="ECO:0007669"/>
    <property type="project" value="TreeGrafter"/>
</dbReference>
<keyword evidence="9" id="KW-1185">Reference proteome</keyword>
<reference evidence="8" key="1">
    <citation type="submission" date="2023-04" db="EMBL/GenBank/DDBJ databases">
        <authorList>
            <person name="Vijverberg K."/>
            <person name="Xiong W."/>
            <person name="Schranz E."/>
        </authorList>
    </citation>
    <scope>NUCLEOTIDE SEQUENCE</scope>
</reference>
<dbReference type="SUPFAM" id="SSF54534">
    <property type="entry name" value="FKBP-like"/>
    <property type="match status" value="1"/>
</dbReference>